<evidence type="ECO:0000313" key="8">
    <source>
        <dbReference type="EMBL" id="CAB5066249.1"/>
    </source>
</evidence>
<dbReference type="EMBL" id="CAFBQW010000088">
    <property type="protein sequence ID" value="CAB5066249.1"/>
    <property type="molecule type" value="Genomic_DNA"/>
</dbReference>
<dbReference type="EMBL" id="CAFBOG010000033">
    <property type="protein sequence ID" value="CAB4972568.1"/>
    <property type="molecule type" value="Genomic_DNA"/>
</dbReference>
<reference evidence="6" key="1">
    <citation type="submission" date="2020-05" db="EMBL/GenBank/DDBJ databases">
        <authorList>
            <person name="Chiriac C."/>
            <person name="Salcher M."/>
            <person name="Ghai R."/>
            <person name="Kavagutti S V."/>
        </authorList>
    </citation>
    <scope>NUCLEOTIDE SEQUENCE</scope>
</reference>
<dbReference type="Pfam" id="PF00583">
    <property type="entry name" value="Acetyltransf_1"/>
    <property type="match status" value="1"/>
</dbReference>
<evidence type="ECO:0000313" key="7">
    <source>
        <dbReference type="EMBL" id="CAB5033204.1"/>
    </source>
</evidence>
<sequence length="145" mass="15441">MIQVEECAEVTAELVEAFAQLIPQLSASSAAPTAAELEEMLGSGASHLLVAREDAGPILGCMTLVVFRIPTGVRAWIEDVVVDSGARGKGVGEALNSAALELAAGLGARTVDLTSRPSREAANRLYRRLGFVQRETNVYRFQRKG</sequence>
<dbReference type="EMBL" id="CAEZXS010000263">
    <property type="protein sequence ID" value="CAB4715248.1"/>
    <property type="molecule type" value="Genomic_DNA"/>
</dbReference>
<dbReference type="PANTHER" id="PTHR43877">
    <property type="entry name" value="AMINOALKYLPHOSPHONATE N-ACETYLTRANSFERASE-RELATED-RELATED"/>
    <property type="match status" value="1"/>
</dbReference>
<evidence type="ECO:0000313" key="6">
    <source>
        <dbReference type="EMBL" id="CAB4972568.1"/>
    </source>
</evidence>
<proteinExistence type="predicted"/>
<dbReference type="SUPFAM" id="SSF55729">
    <property type="entry name" value="Acyl-CoA N-acyltransferases (Nat)"/>
    <property type="match status" value="1"/>
</dbReference>
<evidence type="ECO:0000259" key="3">
    <source>
        <dbReference type="PROSITE" id="PS51186"/>
    </source>
</evidence>
<dbReference type="CDD" id="cd04301">
    <property type="entry name" value="NAT_SF"/>
    <property type="match status" value="1"/>
</dbReference>
<evidence type="ECO:0000313" key="4">
    <source>
        <dbReference type="EMBL" id="CAB4715248.1"/>
    </source>
</evidence>
<protein>
    <submittedName>
        <fullName evidence="6">Unannotated protein</fullName>
    </submittedName>
</protein>
<keyword evidence="1" id="KW-0808">Transferase</keyword>
<feature type="domain" description="N-acetyltransferase" evidence="3">
    <location>
        <begin position="5"/>
        <end position="145"/>
    </location>
</feature>
<dbReference type="AlphaFoldDB" id="A0A6J7LX03"/>
<keyword evidence="2" id="KW-0012">Acyltransferase</keyword>
<dbReference type="EMBL" id="CAFBPW010000081">
    <property type="protein sequence ID" value="CAB5033204.1"/>
    <property type="molecule type" value="Genomic_DNA"/>
</dbReference>
<dbReference type="InterPro" id="IPR050832">
    <property type="entry name" value="Bact_Acetyltransf"/>
</dbReference>
<dbReference type="PROSITE" id="PS51186">
    <property type="entry name" value="GNAT"/>
    <property type="match status" value="1"/>
</dbReference>
<gene>
    <name evidence="4" type="ORF">UFOPK2582_01635</name>
    <name evidence="5" type="ORF">UFOPK3046_00954</name>
    <name evidence="6" type="ORF">UFOPK3914_00530</name>
    <name evidence="7" type="ORF">UFOPK4173_00854</name>
    <name evidence="8" type="ORF">UFOPK4354_00916</name>
</gene>
<dbReference type="Gene3D" id="3.40.630.30">
    <property type="match status" value="1"/>
</dbReference>
<accession>A0A6J7LX03</accession>
<name>A0A6J7LX03_9ZZZZ</name>
<dbReference type="EMBL" id="CAFAAQ010000074">
    <property type="protein sequence ID" value="CAB4807929.1"/>
    <property type="molecule type" value="Genomic_DNA"/>
</dbReference>
<evidence type="ECO:0000256" key="2">
    <source>
        <dbReference type="ARBA" id="ARBA00023315"/>
    </source>
</evidence>
<dbReference type="GO" id="GO:0016747">
    <property type="term" value="F:acyltransferase activity, transferring groups other than amino-acyl groups"/>
    <property type="evidence" value="ECO:0007669"/>
    <property type="project" value="InterPro"/>
</dbReference>
<dbReference type="InterPro" id="IPR000182">
    <property type="entry name" value="GNAT_dom"/>
</dbReference>
<evidence type="ECO:0000313" key="5">
    <source>
        <dbReference type="EMBL" id="CAB4807929.1"/>
    </source>
</evidence>
<dbReference type="InterPro" id="IPR016181">
    <property type="entry name" value="Acyl_CoA_acyltransferase"/>
</dbReference>
<organism evidence="6">
    <name type="scientific">freshwater metagenome</name>
    <dbReference type="NCBI Taxonomy" id="449393"/>
    <lineage>
        <taxon>unclassified sequences</taxon>
        <taxon>metagenomes</taxon>
        <taxon>ecological metagenomes</taxon>
    </lineage>
</organism>
<evidence type="ECO:0000256" key="1">
    <source>
        <dbReference type="ARBA" id="ARBA00022679"/>
    </source>
</evidence>